<gene>
    <name evidence="2" type="ORF">HGA08_02910</name>
</gene>
<reference evidence="2 3" key="1">
    <citation type="submission" date="2020-04" db="EMBL/GenBank/DDBJ databases">
        <title>MicrobeNet Type strains.</title>
        <authorList>
            <person name="Nicholson A.C."/>
        </authorList>
    </citation>
    <scope>NUCLEOTIDE SEQUENCE [LARGE SCALE GENOMIC DNA]</scope>
    <source>
        <strain evidence="2 3">JCM 12354</strain>
    </source>
</reference>
<organism evidence="2 3">
    <name type="scientific">Nocardia vermiculata</name>
    <dbReference type="NCBI Taxonomy" id="257274"/>
    <lineage>
        <taxon>Bacteria</taxon>
        <taxon>Bacillati</taxon>
        <taxon>Actinomycetota</taxon>
        <taxon>Actinomycetes</taxon>
        <taxon>Mycobacteriales</taxon>
        <taxon>Nocardiaceae</taxon>
        <taxon>Nocardia</taxon>
    </lineage>
</organism>
<keyword evidence="3" id="KW-1185">Reference proteome</keyword>
<dbReference type="InterPro" id="IPR045596">
    <property type="entry name" value="DUF6459"/>
</dbReference>
<feature type="region of interest" description="Disordered" evidence="1">
    <location>
        <begin position="1"/>
        <end position="31"/>
    </location>
</feature>
<accession>A0A846XTG0</accession>
<dbReference type="Pfam" id="PF20060">
    <property type="entry name" value="DUF6459"/>
    <property type="match status" value="1"/>
</dbReference>
<evidence type="ECO:0008006" key="4">
    <source>
        <dbReference type="Google" id="ProtNLM"/>
    </source>
</evidence>
<evidence type="ECO:0000313" key="3">
    <source>
        <dbReference type="Proteomes" id="UP000565711"/>
    </source>
</evidence>
<sequence length="139" mass="14922">MRAVAGAELRRSGEARGDQHSGPVRPGGVAVPAAPGDAVAQFAERSLRLILEVVDGRRPLGQLRAVAEPTVLAAVDTLARTAARERRLGTATLVSVRTSWTGDGAEVFAGYERGPRRFAIAARLVEQRGRWRVSAVRMR</sequence>
<proteinExistence type="predicted"/>
<dbReference type="AlphaFoldDB" id="A0A846XTG0"/>
<name>A0A846XTG0_9NOCA</name>
<evidence type="ECO:0000256" key="1">
    <source>
        <dbReference type="SAM" id="MobiDB-lite"/>
    </source>
</evidence>
<feature type="compositionally biased region" description="Basic and acidic residues" evidence="1">
    <location>
        <begin position="8"/>
        <end position="19"/>
    </location>
</feature>
<comment type="caution">
    <text evidence="2">The sequence shown here is derived from an EMBL/GenBank/DDBJ whole genome shotgun (WGS) entry which is preliminary data.</text>
</comment>
<feature type="compositionally biased region" description="Low complexity" evidence="1">
    <location>
        <begin position="22"/>
        <end position="31"/>
    </location>
</feature>
<evidence type="ECO:0000313" key="2">
    <source>
        <dbReference type="EMBL" id="NKY49160.1"/>
    </source>
</evidence>
<dbReference type="Proteomes" id="UP000565711">
    <property type="component" value="Unassembled WGS sequence"/>
</dbReference>
<dbReference type="EMBL" id="JAAXOP010000001">
    <property type="protein sequence ID" value="NKY49160.1"/>
    <property type="molecule type" value="Genomic_DNA"/>
</dbReference>
<dbReference type="RefSeq" id="WP_157102902.1">
    <property type="nucleotide sequence ID" value="NZ_JAAXOP010000001.1"/>
</dbReference>
<protein>
    <recommendedName>
        <fullName evidence="4">Alanine, arginine and proline rich protein</fullName>
    </recommendedName>
</protein>